<feature type="region of interest" description="Disordered" evidence="1">
    <location>
        <begin position="93"/>
        <end position="120"/>
    </location>
</feature>
<evidence type="ECO:0000313" key="3">
    <source>
        <dbReference type="Proteomes" id="UP000028582"/>
    </source>
</evidence>
<protein>
    <submittedName>
        <fullName evidence="2">Uncharacterized protein</fullName>
    </submittedName>
</protein>
<comment type="caution">
    <text evidence="2">The sequence shown here is derived from an EMBL/GenBank/DDBJ whole genome shotgun (WGS) entry which is preliminary data.</text>
</comment>
<feature type="compositionally biased region" description="Basic residues" evidence="1">
    <location>
        <begin position="1"/>
        <end position="15"/>
    </location>
</feature>
<sequence>MTRKRSPNPRPRQQRRTREEDTAADTDCQTRNRDQVPEDGNRGVAAPHPVQQPAVDTMAMMRQMSEFMNTAQRQNQEQMSQMLQQQVPLQQQMLQAHVAAQKPQRKKGNPPQFNEQSNDDLELWLFSTEQYYSNYSEEMEAE</sequence>
<feature type="non-terminal residue" evidence="2">
    <location>
        <position position="142"/>
    </location>
</feature>
<reference evidence="2 3" key="1">
    <citation type="submission" date="2013-11" db="EMBL/GenBank/DDBJ databases">
        <title>The Genome Sequence of Phytophthora parasitica P1976.</title>
        <authorList>
            <consortium name="The Broad Institute Genomics Platform"/>
            <person name="Russ C."/>
            <person name="Tyler B."/>
            <person name="Panabieres F."/>
            <person name="Shan W."/>
            <person name="Tripathy S."/>
            <person name="Grunwald N."/>
            <person name="Machado M."/>
            <person name="Johnson C.S."/>
            <person name="Walker B."/>
            <person name="Young S."/>
            <person name="Zeng Q."/>
            <person name="Gargeya S."/>
            <person name="Fitzgerald M."/>
            <person name="Haas B."/>
            <person name="Abouelleil A."/>
            <person name="Allen A.W."/>
            <person name="Alvarado L."/>
            <person name="Arachchi H.M."/>
            <person name="Berlin A.M."/>
            <person name="Chapman S.B."/>
            <person name="Gainer-Dewar J."/>
            <person name="Goldberg J."/>
            <person name="Griggs A."/>
            <person name="Gujja S."/>
            <person name="Hansen M."/>
            <person name="Howarth C."/>
            <person name="Imamovic A."/>
            <person name="Ireland A."/>
            <person name="Larimer J."/>
            <person name="McCowan C."/>
            <person name="Murphy C."/>
            <person name="Pearson M."/>
            <person name="Poon T.W."/>
            <person name="Priest M."/>
            <person name="Roberts A."/>
            <person name="Saif S."/>
            <person name="Shea T."/>
            <person name="Sisk P."/>
            <person name="Sykes S."/>
            <person name="Wortman J."/>
            <person name="Nusbaum C."/>
            <person name="Birren B."/>
        </authorList>
    </citation>
    <scope>NUCLEOTIDE SEQUENCE [LARGE SCALE GENOMIC DNA]</scope>
    <source>
        <strain evidence="2 3">P1976</strain>
    </source>
</reference>
<evidence type="ECO:0000313" key="2">
    <source>
        <dbReference type="EMBL" id="ETO82303.1"/>
    </source>
</evidence>
<feature type="compositionally biased region" description="Basic and acidic residues" evidence="1">
    <location>
        <begin position="28"/>
        <end position="41"/>
    </location>
</feature>
<gene>
    <name evidence="2" type="ORF">F444_03537</name>
</gene>
<accession>A0A081ATU2</accession>
<dbReference type="AlphaFoldDB" id="A0A081ATU2"/>
<dbReference type="EMBL" id="ANJA01000733">
    <property type="protein sequence ID" value="ETO82303.1"/>
    <property type="molecule type" value="Genomic_DNA"/>
</dbReference>
<organism evidence="2 3">
    <name type="scientific">Phytophthora nicotianae P1976</name>
    <dbReference type="NCBI Taxonomy" id="1317066"/>
    <lineage>
        <taxon>Eukaryota</taxon>
        <taxon>Sar</taxon>
        <taxon>Stramenopiles</taxon>
        <taxon>Oomycota</taxon>
        <taxon>Peronosporomycetes</taxon>
        <taxon>Peronosporales</taxon>
        <taxon>Peronosporaceae</taxon>
        <taxon>Phytophthora</taxon>
    </lineage>
</organism>
<proteinExistence type="predicted"/>
<dbReference type="Proteomes" id="UP000028582">
    <property type="component" value="Unassembled WGS sequence"/>
</dbReference>
<feature type="region of interest" description="Disordered" evidence="1">
    <location>
        <begin position="1"/>
        <end position="53"/>
    </location>
</feature>
<evidence type="ECO:0000256" key="1">
    <source>
        <dbReference type="SAM" id="MobiDB-lite"/>
    </source>
</evidence>
<name>A0A081ATU2_PHYNI</name>